<keyword evidence="3 5" id="KW-0067">ATP-binding</keyword>
<dbReference type="GO" id="GO:0005524">
    <property type="term" value="F:ATP binding"/>
    <property type="evidence" value="ECO:0007669"/>
    <property type="project" value="UniProtKB-KW"/>
</dbReference>
<keyword evidence="1" id="KW-0813">Transport</keyword>
<dbReference type="Gene3D" id="3.40.50.300">
    <property type="entry name" value="P-loop containing nucleotide triphosphate hydrolases"/>
    <property type="match status" value="1"/>
</dbReference>
<feature type="domain" description="ABC transporter" evidence="4">
    <location>
        <begin position="9"/>
        <end position="236"/>
    </location>
</feature>
<dbReference type="InterPro" id="IPR027417">
    <property type="entry name" value="P-loop_NTPase"/>
</dbReference>
<protein>
    <submittedName>
        <fullName evidence="5">ABC transporter ATP-binding protein</fullName>
    </submittedName>
</protein>
<dbReference type="PANTHER" id="PTHR42939:SF1">
    <property type="entry name" value="ABC TRANSPORTER ATP-BINDING PROTEIN ALBC-RELATED"/>
    <property type="match status" value="1"/>
</dbReference>
<accession>A0ABR9RN97</accession>
<keyword evidence="2" id="KW-0547">Nucleotide-binding</keyword>
<dbReference type="InterPro" id="IPR051782">
    <property type="entry name" value="ABC_Transporter_VariousFunc"/>
</dbReference>
<evidence type="ECO:0000313" key="6">
    <source>
        <dbReference type="Proteomes" id="UP000758652"/>
    </source>
</evidence>
<evidence type="ECO:0000259" key="4">
    <source>
        <dbReference type="PROSITE" id="PS50893"/>
    </source>
</evidence>
<sequence>MKLHEEPVLIANGITKSFKGKCVIKNASFSIKKNSIVGLVGKNGAGKTTLMRILIGFLKADSGSVCIDGVVRKNNTKTSGIGYLTDVPVFYEYMTCFEYLSMCAGLLGIENSRIGSEVDRFLKLVNLENSKDKKIKGYSRGMKQRLGIAQCLIGDPKLIICDEPMSALDPIGREEVADIFNNIKQDTSILLSTHIMSDVEKLCDEVIILKDGNLTKIESLDEVEKFSNKSKILEIDFTGCKKDIIDNFELIIKNKKITYERIYKKFRINNLSDQIIADICGIFCNANAMLMFPRSINIIDKEIDEFF</sequence>
<evidence type="ECO:0000256" key="1">
    <source>
        <dbReference type="ARBA" id="ARBA00022448"/>
    </source>
</evidence>
<name>A0ABR9RN97_9FIRM</name>
<dbReference type="RefSeq" id="WP_226395424.1">
    <property type="nucleotide sequence ID" value="NZ_JADCKL010000012.1"/>
</dbReference>
<dbReference type="SMART" id="SM00382">
    <property type="entry name" value="AAA"/>
    <property type="match status" value="1"/>
</dbReference>
<dbReference type="InterPro" id="IPR003593">
    <property type="entry name" value="AAA+_ATPase"/>
</dbReference>
<reference evidence="5 6" key="1">
    <citation type="submission" date="2020-10" db="EMBL/GenBank/DDBJ databases">
        <title>ChiBAC.</title>
        <authorList>
            <person name="Zenner C."/>
            <person name="Hitch T.C.A."/>
            <person name="Clavel T."/>
        </authorList>
    </citation>
    <scope>NUCLEOTIDE SEQUENCE [LARGE SCALE GENOMIC DNA]</scope>
    <source>
        <strain evidence="5 6">DSM 108991</strain>
    </source>
</reference>
<keyword evidence="6" id="KW-1185">Reference proteome</keyword>
<evidence type="ECO:0000256" key="3">
    <source>
        <dbReference type="ARBA" id="ARBA00022840"/>
    </source>
</evidence>
<dbReference type="EMBL" id="JADCKL010000012">
    <property type="protein sequence ID" value="MBE5064020.1"/>
    <property type="molecule type" value="Genomic_DNA"/>
</dbReference>
<evidence type="ECO:0000256" key="2">
    <source>
        <dbReference type="ARBA" id="ARBA00022741"/>
    </source>
</evidence>
<evidence type="ECO:0000313" key="5">
    <source>
        <dbReference type="EMBL" id="MBE5064020.1"/>
    </source>
</evidence>
<dbReference type="Pfam" id="PF00005">
    <property type="entry name" value="ABC_tran"/>
    <property type="match status" value="1"/>
</dbReference>
<dbReference type="Proteomes" id="UP000758652">
    <property type="component" value="Unassembled WGS sequence"/>
</dbReference>
<dbReference type="PROSITE" id="PS50893">
    <property type="entry name" value="ABC_TRANSPORTER_2"/>
    <property type="match status" value="1"/>
</dbReference>
<dbReference type="PANTHER" id="PTHR42939">
    <property type="entry name" value="ABC TRANSPORTER ATP-BINDING PROTEIN ALBC-RELATED"/>
    <property type="match status" value="1"/>
</dbReference>
<dbReference type="InterPro" id="IPR003439">
    <property type="entry name" value="ABC_transporter-like_ATP-bd"/>
</dbReference>
<organism evidence="5 6">
    <name type="scientific">Claveliimonas monacensis</name>
    <dbReference type="NCBI Taxonomy" id="2779351"/>
    <lineage>
        <taxon>Bacteria</taxon>
        <taxon>Bacillati</taxon>
        <taxon>Bacillota</taxon>
        <taxon>Clostridia</taxon>
        <taxon>Lachnospirales</taxon>
        <taxon>Lachnospiraceae</taxon>
        <taxon>Claveliimonas</taxon>
    </lineage>
</organism>
<dbReference type="SUPFAM" id="SSF52540">
    <property type="entry name" value="P-loop containing nucleoside triphosphate hydrolases"/>
    <property type="match status" value="1"/>
</dbReference>
<proteinExistence type="predicted"/>
<gene>
    <name evidence="5" type="ORF">INF30_12220</name>
</gene>
<comment type="caution">
    <text evidence="5">The sequence shown here is derived from an EMBL/GenBank/DDBJ whole genome shotgun (WGS) entry which is preliminary data.</text>
</comment>